<feature type="domain" description="Manganese/iron superoxide dismutase N-terminal" evidence="14">
    <location>
        <begin position="5"/>
        <end position="89"/>
    </location>
</feature>
<dbReference type="PIRSF" id="PIRSF000349">
    <property type="entry name" value="SODismutase"/>
    <property type="match status" value="1"/>
</dbReference>
<dbReference type="FunFam" id="1.10.287.990:FF:000001">
    <property type="entry name" value="Superoxide dismutase"/>
    <property type="match status" value="1"/>
</dbReference>
<dbReference type="PANTHER" id="PTHR11404">
    <property type="entry name" value="SUPEROXIDE DISMUTASE 2"/>
    <property type="match status" value="1"/>
</dbReference>
<evidence type="ECO:0000313" key="16">
    <source>
        <dbReference type="EMBL" id="KAK3217259.1"/>
    </source>
</evidence>
<keyword evidence="9" id="KW-0496">Mitochondrion</keyword>
<dbReference type="InterPro" id="IPR036324">
    <property type="entry name" value="Mn/Fe_SOD_N_sf"/>
</dbReference>
<dbReference type="InterPro" id="IPR036314">
    <property type="entry name" value="SOD_C_sf"/>
</dbReference>
<evidence type="ECO:0000259" key="14">
    <source>
        <dbReference type="Pfam" id="PF00081"/>
    </source>
</evidence>
<dbReference type="SUPFAM" id="SSF54719">
    <property type="entry name" value="Fe,Mn superoxide dismutase (SOD), C-terminal domain"/>
    <property type="match status" value="1"/>
</dbReference>
<dbReference type="GO" id="GO:0005759">
    <property type="term" value="C:mitochondrial matrix"/>
    <property type="evidence" value="ECO:0007669"/>
    <property type="project" value="UniProtKB-SubCell"/>
</dbReference>
<keyword evidence="17" id="KW-1185">Reference proteome</keyword>
<dbReference type="EMBL" id="WVTA01000001">
    <property type="protein sequence ID" value="KAK3217259.1"/>
    <property type="molecule type" value="Genomic_DNA"/>
</dbReference>
<dbReference type="PROSITE" id="PS00088">
    <property type="entry name" value="SOD_MN"/>
    <property type="match status" value="1"/>
</dbReference>
<name>A0AAN6M9J6_9PLEO</name>
<dbReference type="GO" id="GO:0004784">
    <property type="term" value="F:superoxide dismutase activity"/>
    <property type="evidence" value="ECO:0007669"/>
    <property type="project" value="UniProtKB-EC"/>
</dbReference>
<feature type="domain" description="Manganese/iron superoxide dismutase C-terminal" evidence="15">
    <location>
        <begin position="103"/>
        <end position="204"/>
    </location>
</feature>
<dbReference type="Pfam" id="PF02777">
    <property type="entry name" value="Sod_Fe_C"/>
    <property type="match status" value="1"/>
</dbReference>
<evidence type="ECO:0000259" key="15">
    <source>
        <dbReference type="Pfam" id="PF02777"/>
    </source>
</evidence>
<keyword evidence="10" id="KW-0464">Manganese</keyword>
<organism evidence="16 17">
    <name type="scientific">Pseudopithomyces chartarum</name>
    <dbReference type="NCBI Taxonomy" id="1892770"/>
    <lineage>
        <taxon>Eukaryota</taxon>
        <taxon>Fungi</taxon>
        <taxon>Dikarya</taxon>
        <taxon>Ascomycota</taxon>
        <taxon>Pezizomycotina</taxon>
        <taxon>Dothideomycetes</taxon>
        <taxon>Pleosporomycetidae</taxon>
        <taxon>Pleosporales</taxon>
        <taxon>Massarineae</taxon>
        <taxon>Didymosphaeriaceae</taxon>
        <taxon>Pseudopithomyces</taxon>
    </lineage>
</organism>
<evidence type="ECO:0000313" key="17">
    <source>
        <dbReference type="Proteomes" id="UP001280581"/>
    </source>
</evidence>
<sequence>MSAPSYSLPELPYAYDALEPHISKQIMELHHGKHHQTLFKYVTNLNAALQTQAEAVHTSDITSQVALQTAIKFNAGGHINHSLFWQNLAPAGSDEAESTAAPELIKQIKATWGDEQAFYDAFKATLLSIQGSGWGWLVKSETGKEQRLTIVSTKDQDPVVGKGEIPVFGIDMWEHAYYLQYLNGKAAYVENIWNVINWKMAEERFLNTRTDAFKLLKASI</sequence>
<evidence type="ECO:0000256" key="2">
    <source>
        <dbReference type="ARBA" id="ARBA00002170"/>
    </source>
</evidence>
<dbReference type="InterPro" id="IPR019831">
    <property type="entry name" value="Mn/Fe_SOD_N"/>
</dbReference>
<comment type="caution">
    <text evidence="16">The sequence shown here is derived from an EMBL/GenBank/DDBJ whole genome shotgun (WGS) entry which is preliminary data.</text>
</comment>
<evidence type="ECO:0000256" key="7">
    <source>
        <dbReference type="ARBA" id="ARBA00022946"/>
    </source>
</evidence>
<proteinExistence type="inferred from homology"/>
<dbReference type="EC" id="1.15.1.1" evidence="13"/>
<keyword evidence="7" id="KW-0809">Transit peptide</keyword>
<dbReference type="AlphaFoldDB" id="A0AAN6M9J6"/>
<dbReference type="PANTHER" id="PTHR11404:SF29">
    <property type="entry name" value="SUPEROXIDE DISMUTASE"/>
    <property type="match status" value="1"/>
</dbReference>
<evidence type="ECO:0000256" key="13">
    <source>
        <dbReference type="RuleBase" id="RU000414"/>
    </source>
</evidence>
<dbReference type="InterPro" id="IPR001189">
    <property type="entry name" value="Mn/Fe_SOD"/>
</dbReference>
<feature type="binding site" evidence="12">
    <location>
        <position position="171"/>
    </location>
    <ligand>
        <name>Mn(2+)</name>
        <dbReference type="ChEBI" id="CHEBI:29035"/>
    </ligand>
</feature>
<keyword evidence="8 13" id="KW-0560">Oxidoreductase</keyword>
<feature type="binding site" evidence="12">
    <location>
        <position position="175"/>
    </location>
    <ligand>
        <name>Mn(2+)</name>
        <dbReference type="ChEBI" id="CHEBI:29035"/>
    </ligand>
</feature>
<dbReference type="Pfam" id="PF00081">
    <property type="entry name" value="Sod_Fe_N"/>
    <property type="match status" value="1"/>
</dbReference>
<comment type="cofactor">
    <cofactor evidence="1">
        <name>Mn(2+)</name>
        <dbReference type="ChEBI" id="CHEBI:29035"/>
    </cofactor>
</comment>
<feature type="binding site" evidence="12">
    <location>
        <position position="81"/>
    </location>
    <ligand>
        <name>Mn(2+)</name>
        <dbReference type="ChEBI" id="CHEBI:29035"/>
    </ligand>
</feature>
<comment type="function">
    <text evidence="13">Destroys radicals which are normally produced within the cells and which are toxic to biological systems.</text>
</comment>
<dbReference type="Gene3D" id="1.10.287.990">
    <property type="entry name" value="Fe,Mn superoxide dismutase (SOD) domain"/>
    <property type="match status" value="1"/>
</dbReference>
<evidence type="ECO:0000256" key="5">
    <source>
        <dbReference type="ARBA" id="ARBA00011881"/>
    </source>
</evidence>
<comment type="function">
    <text evidence="2">Destroys superoxide anion radicals which are normally produced within the cells and which are toxic to biological systems.</text>
</comment>
<evidence type="ECO:0000256" key="9">
    <source>
        <dbReference type="ARBA" id="ARBA00023128"/>
    </source>
</evidence>
<keyword evidence="6 12" id="KW-0479">Metal-binding</keyword>
<gene>
    <name evidence="16" type="ORF">GRF29_1g2482845</name>
</gene>
<comment type="subcellular location">
    <subcellularLocation>
        <location evidence="3">Mitochondrion matrix</location>
    </subcellularLocation>
</comment>
<evidence type="ECO:0000256" key="3">
    <source>
        <dbReference type="ARBA" id="ARBA00004305"/>
    </source>
</evidence>
<dbReference type="Gene3D" id="3.55.40.20">
    <property type="entry name" value="Iron/manganese superoxide dismutase, C-terminal domain"/>
    <property type="match status" value="1"/>
</dbReference>
<dbReference type="PRINTS" id="PR01703">
    <property type="entry name" value="MNSODISMTASE"/>
</dbReference>
<evidence type="ECO:0000256" key="12">
    <source>
        <dbReference type="PIRSR" id="PIRSR000349-1"/>
    </source>
</evidence>
<evidence type="ECO:0000256" key="10">
    <source>
        <dbReference type="ARBA" id="ARBA00023211"/>
    </source>
</evidence>
<comment type="similarity">
    <text evidence="4 13">Belongs to the iron/manganese superoxide dismutase family.</text>
</comment>
<dbReference type="InterPro" id="IPR050265">
    <property type="entry name" value="Fe/Mn_Superoxide_Dismutase"/>
</dbReference>
<dbReference type="GO" id="GO:0030145">
    <property type="term" value="F:manganese ion binding"/>
    <property type="evidence" value="ECO:0007669"/>
    <property type="project" value="TreeGrafter"/>
</dbReference>
<dbReference type="Proteomes" id="UP001280581">
    <property type="component" value="Unassembled WGS sequence"/>
</dbReference>
<dbReference type="InterPro" id="IPR019833">
    <property type="entry name" value="Mn/Fe_SOD_BS"/>
</dbReference>
<dbReference type="InterPro" id="IPR019832">
    <property type="entry name" value="Mn/Fe_SOD_C"/>
</dbReference>
<protein>
    <recommendedName>
        <fullName evidence="13">Superoxide dismutase</fullName>
        <ecNumber evidence="13">1.15.1.1</ecNumber>
    </recommendedName>
</protein>
<comment type="subunit">
    <text evidence="5">Homotetramer.</text>
</comment>
<evidence type="ECO:0000256" key="4">
    <source>
        <dbReference type="ARBA" id="ARBA00008714"/>
    </source>
</evidence>
<evidence type="ECO:0000256" key="1">
    <source>
        <dbReference type="ARBA" id="ARBA00001936"/>
    </source>
</evidence>
<evidence type="ECO:0000256" key="8">
    <source>
        <dbReference type="ARBA" id="ARBA00023002"/>
    </source>
</evidence>
<evidence type="ECO:0000256" key="11">
    <source>
        <dbReference type="ARBA" id="ARBA00049204"/>
    </source>
</evidence>
<dbReference type="FunFam" id="3.55.40.20:FF:000004">
    <property type="entry name" value="Superoxide dismutase [Fe]"/>
    <property type="match status" value="1"/>
</dbReference>
<feature type="binding site" evidence="12">
    <location>
        <position position="30"/>
    </location>
    <ligand>
        <name>Mn(2+)</name>
        <dbReference type="ChEBI" id="CHEBI:29035"/>
    </ligand>
</feature>
<reference evidence="16 17" key="1">
    <citation type="submission" date="2021-02" db="EMBL/GenBank/DDBJ databases">
        <title>Genome assembly of Pseudopithomyces chartarum.</title>
        <authorList>
            <person name="Jauregui R."/>
            <person name="Singh J."/>
            <person name="Voisey C."/>
        </authorList>
    </citation>
    <scope>NUCLEOTIDE SEQUENCE [LARGE SCALE GENOMIC DNA]</scope>
    <source>
        <strain evidence="16 17">AGR01</strain>
    </source>
</reference>
<evidence type="ECO:0000256" key="6">
    <source>
        <dbReference type="ARBA" id="ARBA00022723"/>
    </source>
</evidence>
<accession>A0AAN6M9J6</accession>
<dbReference type="SUPFAM" id="SSF46609">
    <property type="entry name" value="Fe,Mn superoxide dismutase (SOD), N-terminal domain"/>
    <property type="match status" value="1"/>
</dbReference>
<comment type="catalytic activity">
    <reaction evidence="11 13">
        <text>2 superoxide + 2 H(+) = H2O2 + O2</text>
        <dbReference type="Rhea" id="RHEA:20696"/>
        <dbReference type="ChEBI" id="CHEBI:15378"/>
        <dbReference type="ChEBI" id="CHEBI:15379"/>
        <dbReference type="ChEBI" id="CHEBI:16240"/>
        <dbReference type="ChEBI" id="CHEBI:18421"/>
        <dbReference type="EC" id="1.15.1.1"/>
    </reaction>
</comment>